<keyword evidence="4 6" id="KW-0067">ATP-binding</keyword>
<feature type="compositionally biased region" description="Low complexity" evidence="7">
    <location>
        <begin position="319"/>
        <end position="341"/>
    </location>
</feature>
<keyword evidence="3" id="KW-0418">Kinase</keyword>
<evidence type="ECO:0000313" key="10">
    <source>
        <dbReference type="Proteomes" id="UP000528608"/>
    </source>
</evidence>
<dbReference type="PROSITE" id="PS50082">
    <property type="entry name" value="WD_REPEATS_2"/>
    <property type="match status" value="1"/>
</dbReference>
<dbReference type="InterPro" id="IPR008271">
    <property type="entry name" value="Ser/Thr_kinase_AS"/>
</dbReference>
<feature type="region of interest" description="Disordered" evidence="7">
    <location>
        <begin position="407"/>
        <end position="435"/>
    </location>
</feature>
<dbReference type="Gene3D" id="3.30.200.20">
    <property type="entry name" value="Phosphorylase Kinase, domain 1"/>
    <property type="match status" value="1"/>
</dbReference>
<dbReference type="Gene3D" id="1.10.510.10">
    <property type="entry name" value="Transferase(Phosphotransferase) domain 1"/>
    <property type="match status" value="1"/>
</dbReference>
<comment type="caution">
    <text evidence="9">The sequence shown here is derived from an EMBL/GenBank/DDBJ whole genome shotgun (WGS) entry which is preliminary data.</text>
</comment>
<dbReference type="RefSeq" id="WP_102920385.1">
    <property type="nucleotide sequence ID" value="NZ_JACHJF010000010.1"/>
</dbReference>
<dbReference type="PANTHER" id="PTHR43289">
    <property type="entry name" value="MITOGEN-ACTIVATED PROTEIN KINASE KINASE KINASE 20-RELATED"/>
    <property type="match status" value="1"/>
</dbReference>
<feature type="compositionally biased region" description="Pro residues" evidence="7">
    <location>
        <begin position="342"/>
        <end position="353"/>
    </location>
</feature>
<dbReference type="CDD" id="cd14014">
    <property type="entry name" value="STKc_PknB_like"/>
    <property type="match status" value="1"/>
</dbReference>
<proteinExistence type="predicted"/>
<evidence type="ECO:0000256" key="5">
    <source>
        <dbReference type="PROSITE-ProRule" id="PRU00221"/>
    </source>
</evidence>
<dbReference type="Pfam" id="PF00400">
    <property type="entry name" value="WD40"/>
    <property type="match status" value="1"/>
</dbReference>
<dbReference type="InterPro" id="IPR011009">
    <property type="entry name" value="Kinase-like_dom_sf"/>
</dbReference>
<accession>A0A7W8BAU4</accession>
<name>A0A7W8BAU4_STREU</name>
<evidence type="ECO:0000313" key="9">
    <source>
        <dbReference type="EMBL" id="MBB5119964.1"/>
    </source>
</evidence>
<evidence type="ECO:0000256" key="1">
    <source>
        <dbReference type="ARBA" id="ARBA00022679"/>
    </source>
</evidence>
<dbReference type="PROSITE" id="PS00108">
    <property type="entry name" value="PROTEIN_KINASE_ST"/>
    <property type="match status" value="1"/>
</dbReference>
<evidence type="ECO:0000256" key="3">
    <source>
        <dbReference type="ARBA" id="ARBA00022777"/>
    </source>
</evidence>
<evidence type="ECO:0000256" key="2">
    <source>
        <dbReference type="ARBA" id="ARBA00022741"/>
    </source>
</evidence>
<dbReference type="SMART" id="SM00220">
    <property type="entry name" value="S_TKc"/>
    <property type="match status" value="1"/>
</dbReference>
<dbReference type="OrthoDB" id="951193at2"/>
<dbReference type="InterPro" id="IPR001680">
    <property type="entry name" value="WD40_rpt"/>
</dbReference>
<dbReference type="InterPro" id="IPR000719">
    <property type="entry name" value="Prot_kinase_dom"/>
</dbReference>
<dbReference type="SUPFAM" id="SSF56112">
    <property type="entry name" value="Protein kinase-like (PK-like)"/>
    <property type="match status" value="1"/>
</dbReference>
<feature type="compositionally biased region" description="Gly residues" evidence="7">
    <location>
        <begin position="276"/>
        <end position="302"/>
    </location>
</feature>
<evidence type="ECO:0000256" key="6">
    <source>
        <dbReference type="PROSITE-ProRule" id="PRU10141"/>
    </source>
</evidence>
<dbReference type="SUPFAM" id="SSF69322">
    <property type="entry name" value="Tricorn protease domain 2"/>
    <property type="match status" value="1"/>
</dbReference>
<dbReference type="Gene3D" id="2.130.10.10">
    <property type="entry name" value="YVTN repeat-like/Quinoprotein amine dehydrogenase"/>
    <property type="match status" value="2"/>
</dbReference>
<dbReference type="AlphaFoldDB" id="A0A7W8BAU4"/>
<gene>
    <name evidence="9" type="ORF">FHS36_003402</name>
</gene>
<keyword evidence="2 6" id="KW-0547">Nucleotide-binding</keyword>
<dbReference type="InterPro" id="IPR015943">
    <property type="entry name" value="WD40/YVTN_repeat-like_dom_sf"/>
</dbReference>
<reference evidence="9 10" key="1">
    <citation type="submission" date="2020-08" db="EMBL/GenBank/DDBJ databases">
        <title>Genomic Encyclopedia of Type Strains, Phase III (KMG-III): the genomes of soil and plant-associated and newly described type strains.</title>
        <authorList>
            <person name="Whitman W."/>
        </authorList>
    </citation>
    <scope>NUCLEOTIDE SEQUENCE [LARGE SCALE GENOMIC DNA]</scope>
    <source>
        <strain evidence="9 10">CECT 3259</strain>
    </source>
</reference>
<keyword evidence="5" id="KW-0853">WD repeat</keyword>
<dbReference type="GO" id="GO:0004674">
    <property type="term" value="F:protein serine/threonine kinase activity"/>
    <property type="evidence" value="ECO:0007669"/>
    <property type="project" value="TreeGrafter"/>
</dbReference>
<sequence>MDTLRPDDPQWVGPYRLEGRLGEGGMGSVFLGTSPGGRKVAVKLIKRELAATPQFRQRFAREVDAARRVGGFHTAQVVDADPGAECPWLVTAFIPGPTLHDVVAEDGPLDAAAVLRLGAGLAEGLAAIHKCGLVHRDLKPGNVILADDGPRIIDFGIARAVDASSLTATGTVIGTYSYMSPEQIRADRAGAASDVFSLGSVLAFAATGRGPFDAPTLIEVVQRILGEAPALDGVDDGALRELLTACLAKEPGARPAVDGLPARFAARAGGGGGAVVGPGPVGSGPVGSGPVGSGPVGSGPVGSGPARPRPAGPRPVDPRVPMSAAGAPVAAAPPLMSHPPTVAAPPGTPPPGFGPASAPAGASAPADAGDRPRTGKLSRRTLLFAGLGTAAAATAVGLPILLRHDAAGDSPDAGTGPGASEPGTSKPDASKPAGAEPVRLKGLETARALAFSKDGKQLYGTGHNSIWRWNPSTREGAPVRIGAPGYLQPAVFSRDLGLLVRAEENKVRVWDTATGRTVHTFTLPTEQGPTQRGWPTGLAISADGGTLAASTPEGLRLWALPSGEDKGVSTSAPGGPVAISGDGRTLVSGYSLQTRTPGGEPTGAVKDSDGANAAVFSPDGHLLAYGTQGGHLVLWNVDSRSEVVRFKDLHRVTALAFHPEGRLLVGGDDSTAHVWDTVEGKEVGRYKCPNGIEAVAVSPDGKTVAIGLSMAVDFAAKDSVLLWRLP</sequence>
<dbReference type="SMART" id="SM00320">
    <property type="entry name" value="WD40"/>
    <property type="match status" value="5"/>
</dbReference>
<dbReference type="Pfam" id="PF00069">
    <property type="entry name" value="Pkinase"/>
    <property type="match status" value="1"/>
</dbReference>
<dbReference type="PANTHER" id="PTHR43289:SF34">
    <property type="entry name" value="SERINE_THREONINE-PROTEIN KINASE YBDM-RELATED"/>
    <property type="match status" value="1"/>
</dbReference>
<dbReference type="PROSITE" id="PS50011">
    <property type="entry name" value="PROTEIN_KINASE_DOM"/>
    <property type="match status" value="1"/>
</dbReference>
<feature type="domain" description="Protein kinase" evidence="8">
    <location>
        <begin position="15"/>
        <end position="264"/>
    </location>
</feature>
<feature type="binding site" evidence="6">
    <location>
        <position position="43"/>
    </location>
    <ligand>
        <name>ATP</name>
        <dbReference type="ChEBI" id="CHEBI:30616"/>
    </ligand>
</feature>
<dbReference type="Proteomes" id="UP000528608">
    <property type="component" value="Unassembled WGS sequence"/>
</dbReference>
<dbReference type="PROSITE" id="PS00107">
    <property type="entry name" value="PROTEIN_KINASE_ATP"/>
    <property type="match status" value="1"/>
</dbReference>
<keyword evidence="1" id="KW-0808">Transferase</keyword>
<feature type="compositionally biased region" description="Low complexity" evidence="7">
    <location>
        <begin position="354"/>
        <end position="367"/>
    </location>
</feature>
<dbReference type="EMBL" id="JACHJF010000010">
    <property type="protein sequence ID" value="MBB5119964.1"/>
    <property type="molecule type" value="Genomic_DNA"/>
</dbReference>
<evidence type="ECO:0000256" key="4">
    <source>
        <dbReference type="ARBA" id="ARBA00022840"/>
    </source>
</evidence>
<protein>
    <recommendedName>
        <fullName evidence="8">Protein kinase domain-containing protein</fullName>
    </recommendedName>
</protein>
<evidence type="ECO:0000259" key="8">
    <source>
        <dbReference type="PROSITE" id="PS50011"/>
    </source>
</evidence>
<feature type="repeat" description="WD" evidence="5">
    <location>
        <begin position="652"/>
        <end position="685"/>
    </location>
</feature>
<evidence type="ECO:0000256" key="7">
    <source>
        <dbReference type="SAM" id="MobiDB-lite"/>
    </source>
</evidence>
<dbReference type="GO" id="GO:0005524">
    <property type="term" value="F:ATP binding"/>
    <property type="evidence" value="ECO:0007669"/>
    <property type="project" value="UniProtKB-UniRule"/>
</dbReference>
<dbReference type="InterPro" id="IPR017441">
    <property type="entry name" value="Protein_kinase_ATP_BS"/>
</dbReference>
<feature type="region of interest" description="Disordered" evidence="7">
    <location>
        <begin position="276"/>
        <end position="374"/>
    </location>
</feature>
<organism evidence="9 10">
    <name type="scientific">Streptomyces eurocidicus</name>
    <name type="common">Streptoverticillium eurocidicus</name>
    <dbReference type="NCBI Taxonomy" id="66423"/>
    <lineage>
        <taxon>Bacteria</taxon>
        <taxon>Bacillati</taxon>
        <taxon>Actinomycetota</taxon>
        <taxon>Actinomycetes</taxon>
        <taxon>Kitasatosporales</taxon>
        <taxon>Streptomycetaceae</taxon>
        <taxon>Streptomyces</taxon>
    </lineage>
</organism>